<dbReference type="InterPro" id="IPR035253">
    <property type="entry name" value="Lipoprotein_22_bac"/>
</dbReference>
<name>A0A4R2SBJ0_9BACL</name>
<dbReference type="Proteomes" id="UP000294746">
    <property type="component" value="Unassembled WGS sequence"/>
</dbReference>
<dbReference type="AlphaFoldDB" id="A0A4R2SBJ0"/>
<keyword evidence="2" id="KW-1185">Reference proteome</keyword>
<reference evidence="1 2" key="1">
    <citation type="submission" date="2019-03" db="EMBL/GenBank/DDBJ databases">
        <title>Genomic Encyclopedia of Type Strains, Phase IV (KMG-IV): sequencing the most valuable type-strain genomes for metagenomic binning, comparative biology and taxonomic classification.</title>
        <authorList>
            <person name="Goeker M."/>
        </authorList>
    </citation>
    <scope>NUCLEOTIDE SEQUENCE [LARGE SCALE GENOMIC DNA]</scope>
    <source>
        <strain evidence="1 2">DSM 46831</strain>
    </source>
</reference>
<protein>
    <submittedName>
        <fullName evidence="1">Uncharacterized protein</fullName>
    </submittedName>
</protein>
<dbReference type="OrthoDB" id="2581761at2"/>
<dbReference type="EMBL" id="SLXV01000016">
    <property type="protein sequence ID" value="TCP68545.1"/>
    <property type="molecule type" value="Genomic_DNA"/>
</dbReference>
<gene>
    <name evidence="1" type="ORF">EDD57_1166</name>
</gene>
<evidence type="ECO:0000313" key="1">
    <source>
        <dbReference type="EMBL" id="TCP68545.1"/>
    </source>
</evidence>
<organism evidence="1 2">
    <name type="scientific">Baia soyae</name>
    <dbReference type="NCBI Taxonomy" id="1544746"/>
    <lineage>
        <taxon>Bacteria</taxon>
        <taxon>Bacillati</taxon>
        <taxon>Bacillota</taxon>
        <taxon>Bacilli</taxon>
        <taxon>Bacillales</taxon>
        <taxon>Thermoactinomycetaceae</taxon>
        <taxon>Baia</taxon>
    </lineage>
</organism>
<sequence>MKKMIWFLVVTIAFVGVGFGVKRYIEGPPQSVNGILVSGTKENIDAVKNLYKSETKQTADYQYKVVKVEEKKVDPNKGQPFYVVISKSTAKKFIEKGIMRERQDPDSGMIVSDLLRELKELSSEDNLLFKRVATDQNIKLNDQMVPVKHIKHQAWIGYKPENVIILGDDLYNKVQAKEMDMSLVQFSKEKFDYKNKEDVKNLLKDIAKVYKNGYVYGVDSFKDSPDKDGLDMIDFVDVPK</sequence>
<accession>A0A4R2SBJ0</accession>
<dbReference type="Gene3D" id="2.40.40.60">
    <property type="match status" value="1"/>
</dbReference>
<comment type="caution">
    <text evidence="1">The sequence shown here is derived from an EMBL/GenBank/DDBJ whole genome shotgun (WGS) entry which is preliminary data.</text>
</comment>
<dbReference type="Pfam" id="PF17294">
    <property type="entry name" value="Lipoprotein_22"/>
    <property type="match status" value="1"/>
</dbReference>
<proteinExistence type="predicted"/>
<dbReference type="RefSeq" id="WP_131848701.1">
    <property type="nucleotide sequence ID" value="NZ_SLXV01000016.1"/>
</dbReference>
<evidence type="ECO:0000313" key="2">
    <source>
        <dbReference type="Proteomes" id="UP000294746"/>
    </source>
</evidence>